<dbReference type="GO" id="GO:0047487">
    <property type="term" value="F:oligogalacturonide lyase activity"/>
    <property type="evidence" value="ECO:0007669"/>
    <property type="project" value="InterPro"/>
</dbReference>
<dbReference type="Gene3D" id="2.130.10.10">
    <property type="entry name" value="YVTN repeat-like/Quinoprotein amine dehydrogenase"/>
    <property type="match status" value="1"/>
</dbReference>
<evidence type="ECO:0000313" key="3">
    <source>
        <dbReference type="Proteomes" id="UP000253606"/>
    </source>
</evidence>
<organism evidence="2 3">
    <name type="scientific">Acidisarcina polymorpha</name>
    <dbReference type="NCBI Taxonomy" id="2211140"/>
    <lineage>
        <taxon>Bacteria</taxon>
        <taxon>Pseudomonadati</taxon>
        <taxon>Acidobacteriota</taxon>
        <taxon>Terriglobia</taxon>
        <taxon>Terriglobales</taxon>
        <taxon>Acidobacteriaceae</taxon>
        <taxon>Acidisarcina</taxon>
    </lineage>
</organism>
<proteinExistence type="predicted"/>
<dbReference type="AlphaFoldDB" id="A0A2Z5FTJ1"/>
<sequence>MNQFVSSACKFSRSLVSTRSRRTAVRFVTFMLVLPVVSGCLSPGRAAATPAAGAQAPPSSSADSYVDPMTGHKVVRLSREPGRGSYSIYFHQNVFTGTGDKVVWTHINAGPGQSLWSTDISGGQPFGSGKSTHLADTIRLLGFPVVGKQSRDVYYINDHSILATNLDTLKTRTIATTPADWDMSVSGTQGLSINADETLLAGAVTTGADKIGQAPAGASSAQAAAARQNKIQATFQAHLPSFLYTVDLRSGKINVILRGTDWYDHVQFSPTDPNLMLFDYEGPWDKTDRLHLIHADGSGLVSFRPKQTPTDAVGHEFWGPDGQTIWFDLSQNNGKGRFLTGRSVQGGAEKQYAIEQPEFSRHYNISHSGKIFVGDGDTGGSHNPMIQLLLPQPNGTLQQVPLASVAQNDYSKREPNVIFTPDDQWVIYSSTQSGQSEVYAVSVNK</sequence>
<dbReference type="KEGG" id="abas:ACPOL_0374"/>
<dbReference type="Pfam" id="PF14583">
    <property type="entry name" value="Pectate_lyase22"/>
    <property type="match status" value="1"/>
</dbReference>
<name>A0A2Z5FTJ1_9BACT</name>
<dbReference type="Proteomes" id="UP000253606">
    <property type="component" value="Chromosome"/>
</dbReference>
<dbReference type="SUPFAM" id="SSF82171">
    <property type="entry name" value="DPP6 N-terminal domain-like"/>
    <property type="match status" value="1"/>
</dbReference>
<dbReference type="InterPro" id="IPR027946">
    <property type="entry name" value="Ogl_dom"/>
</dbReference>
<keyword evidence="2" id="KW-0456">Lyase</keyword>
<dbReference type="EMBL" id="CP030840">
    <property type="protein sequence ID" value="AXC09755.1"/>
    <property type="molecule type" value="Genomic_DNA"/>
</dbReference>
<reference evidence="2 3" key="1">
    <citation type="journal article" date="2018" name="Front. Microbiol.">
        <title>Hydrolytic Capabilities as a Key to Environmental Success: Chitinolytic and Cellulolytic Acidobacteria From Acidic Sub-arctic Soils and Boreal Peatlands.</title>
        <authorList>
            <person name="Belova S.E."/>
            <person name="Ravin N.V."/>
            <person name="Pankratov T.A."/>
            <person name="Rakitin A.L."/>
            <person name="Ivanova A.A."/>
            <person name="Beletsky A.V."/>
            <person name="Mardanov A.V."/>
            <person name="Sinninghe Damste J.S."/>
            <person name="Dedysh S.N."/>
        </authorList>
    </citation>
    <scope>NUCLEOTIDE SEQUENCE [LARGE SCALE GENOMIC DNA]</scope>
    <source>
        <strain evidence="2 3">SBC82</strain>
    </source>
</reference>
<keyword evidence="3" id="KW-1185">Reference proteome</keyword>
<evidence type="ECO:0000313" key="2">
    <source>
        <dbReference type="EMBL" id="AXC09755.1"/>
    </source>
</evidence>
<dbReference type="InterPro" id="IPR015943">
    <property type="entry name" value="WD40/YVTN_repeat-like_dom_sf"/>
</dbReference>
<dbReference type="RefSeq" id="WP_161557133.1">
    <property type="nucleotide sequence ID" value="NZ_CP030840.1"/>
</dbReference>
<feature type="domain" description="Oligogalacturonate lyase" evidence="1">
    <location>
        <begin position="61"/>
        <end position="377"/>
    </location>
</feature>
<protein>
    <submittedName>
        <fullName evidence="2">Oligogalacturonate lyase</fullName>
    </submittedName>
</protein>
<dbReference type="GO" id="GO:0045490">
    <property type="term" value="P:pectin catabolic process"/>
    <property type="evidence" value="ECO:0007669"/>
    <property type="project" value="InterPro"/>
</dbReference>
<evidence type="ECO:0000259" key="1">
    <source>
        <dbReference type="Pfam" id="PF14583"/>
    </source>
</evidence>
<accession>A0A2Z5FTJ1</accession>
<gene>
    <name evidence="2" type="ORF">ACPOL_0374</name>
</gene>